<feature type="active site" description="Charge relay system" evidence="5">
    <location>
        <position position="133"/>
    </location>
</feature>
<evidence type="ECO:0000313" key="9">
    <source>
        <dbReference type="Proteomes" id="UP000192596"/>
    </source>
</evidence>
<dbReference type="EMBL" id="NAJO01000024">
    <property type="protein sequence ID" value="OQO03624.1"/>
    <property type="molecule type" value="Genomic_DNA"/>
</dbReference>
<dbReference type="InterPro" id="IPR036928">
    <property type="entry name" value="AS_sf"/>
</dbReference>
<evidence type="ECO:0000256" key="2">
    <source>
        <dbReference type="ARBA" id="ARBA00009199"/>
    </source>
</evidence>
<sequence length="533" mass="58013">MSPSWEDIGPKAQARLLDSIPSEWRVPDDKLPPSSQLDVTSFPAKSGLLSDHELAITDALASDIVAQIASGTWKAVDVTAAFCKRAAIAHQLTKCLTVIMFDDAIARAKELDRQFAETGKTVGPLHGLPISLKDNFNIIGKTSCVGFTAWAEEPMQVESTIVGMLRDLGAVAYVKTNVPTAMMIAESVNNTFGRTVNPLNRNLTSGGSSGGESALIAMHGSPLGIGTDIGGSLRIPSAMTGIWTIRPSYGRFPHFDARSGMGGQEAVGSVHGPMARSVKDLRLFCEHVSNAGPWLKDPKCIEMPWRSVTLPEKLKIAVMWDDGIVTPTPPVKRALKEVVEKLKGKGYEIVEWGPEGHQKALELIAKFFVADGGKSVGKILEVTGEPWRPEMKYYEDAKEIGVYDLWQLQKERTALSKMYLDRWAASGGVDAILLPTTPYASVKHGDFKYIGYTGVYNVLDYSAVSFPTGLFADEKVDVSPKDHKALSEFDEAANKDYDAAAVHGIPISLQLVGRRLQEEKMLDLAERVAKDLD</sequence>
<comment type="caution">
    <text evidence="8">The sequence shown here is derived from an EMBL/GenBank/DDBJ whole genome shotgun (WGS) entry which is preliminary data.</text>
</comment>
<keyword evidence="9" id="KW-1185">Reference proteome</keyword>
<evidence type="ECO:0000256" key="3">
    <source>
        <dbReference type="ARBA" id="ARBA00012922"/>
    </source>
</evidence>
<evidence type="ECO:0000313" key="8">
    <source>
        <dbReference type="EMBL" id="OQO03624.1"/>
    </source>
</evidence>
<dbReference type="Proteomes" id="UP000192596">
    <property type="component" value="Unassembled WGS sequence"/>
</dbReference>
<comment type="catalytic activity">
    <reaction evidence="1">
        <text>a monocarboxylic acid amide + H2O = a monocarboxylate + NH4(+)</text>
        <dbReference type="Rhea" id="RHEA:12020"/>
        <dbReference type="ChEBI" id="CHEBI:15377"/>
        <dbReference type="ChEBI" id="CHEBI:28938"/>
        <dbReference type="ChEBI" id="CHEBI:35757"/>
        <dbReference type="ChEBI" id="CHEBI:83628"/>
        <dbReference type="EC" id="3.5.1.4"/>
    </reaction>
</comment>
<dbReference type="InterPro" id="IPR020556">
    <property type="entry name" value="Amidase_CS"/>
</dbReference>
<protein>
    <recommendedName>
        <fullName evidence="3">amidase</fullName>
        <ecNumber evidence="3">3.5.1.4</ecNumber>
    </recommendedName>
</protein>
<dbReference type="PIRSF" id="PIRSF001221">
    <property type="entry name" value="Amidase_fungi"/>
    <property type="match status" value="1"/>
</dbReference>
<dbReference type="AlphaFoldDB" id="A0A1V8SX22"/>
<organism evidence="8 9">
    <name type="scientific">Cryoendolithus antarcticus</name>
    <dbReference type="NCBI Taxonomy" id="1507870"/>
    <lineage>
        <taxon>Eukaryota</taxon>
        <taxon>Fungi</taxon>
        <taxon>Dikarya</taxon>
        <taxon>Ascomycota</taxon>
        <taxon>Pezizomycotina</taxon>
        <taxon>Dothideomycetes</taxon>
        <taxon>Dothideomycetidae</taxon>
        <taxon>Cladosporiales</taxon>
        <taxon>Cladosporiaceae</taxon>
        <taxon>Cryoendolithus</taxon>
    </lineage>
</organism>
<dbReference type="EC" id="3.5.1.4" evidence="3"/>
<accession>A0A1V8SX22</accession>
<evidence type="ECO:0000256" key="4">
    <source>
        <dbReference type="ARBA" id="ARBA00022801"/>
    </source>
</evidence>
<gene>
    <name evidence="8" type="ORF">B0A48_10289</name>
</gene>
<feature type="active site" description="Charge relay system" evidence="5">
    <location>
        <position position="208"/>
    </location>
</feature>
<name>A0A1V8SX22_9PEZI</name>
<dbReference type="STRING" id="1507870.A0A1V8SX22"/>
<feature type="active site" description="Acyl-ester intermediate" evidence="5">
    <location>
        <position position="232"/>
    </location>
</feature>
<feature type="binding site" evidence="6">
    <location>
        <begin position="229"/>
        <end position="232"/>
    </location>
    <ligand>
        <name>substrate</name>
    </ligand>
</feature>
<comment type="similarity">
    <text evidence="2">Belongs to the amidase family.</text>
</comment>
<dbReference type="PANTHER" id="PTHR46072:SF11">
    <property type="entry name" value="AMIDASE-RELATED"/>
    <property type="match status" value="1"/>
</dbReference>
<dbReference type="FunCoup" id="A0A1V8SX22">
    <property type="interactions" value="89"/>
</dbReference>
<dbReference type="Gene3D" id="3.90.1300.10">
    <property type="entry name" value="Amidase signature (AS) domain"/>
    <property type="match status" value="1"/>
</dbReference>
<dbReference type="InterPro" id="IPR023631">
    <property type="entry name" value="Amidase_dom"/>
</dbReference>
<dbReference type="SUPFAM" id="SSF75304">
    <property type="entry name" value="Amidase signature (AS) enzymes"/>
    <property type="match status" value="1"/>
</dbReference>
<reference evidence="9" key="1">
    <citation type="submission" date="2017-03" db="EMBL/GenBank/DDBJ databases">
        <title>Genomes of endolithic fungi from Antarctica.</title>
        <authorList>
            <person name="Coleine C."/>
            <person name="Masonjones S."/>
            <person name="Stajich J.E."/>
        </authorList>
    </citation>
    <scope>NUCLEOTIDE SEQUENCE [LARGE SCALE GENOMIC DNA]</scope>
    <source>
        <strain evidence="9">CCFEE 5527</strain>
    </source>
</reference>
<feature type="binding site" evidence="6">
    <location>
        <position position="208"/>
    </location>
    <ligand>
        <name>substrate</name>
    </ligand>
</feature>
<dbReference type="PROSITE" id="PS00571">
    <property type="entry name" value="AMIDASES"/>
    <property type="match status" value="1"/>
</dbReference>
<evidence type="ECO:0000256" key="6">
    <source>
        <dbReference type="PIRSR" id="PIRSR001221-2"/>
    </source>
</evidence>
<proteinExistence type="inferred from homology"/>
<feature type="binding site" evidence="6">
    <location>
        <position position="182"/>
    </location>
    <ligand>
        <name>substrate</name>
    </ligand>
</feature>
<dbReference type="InParanoid" id="A0A1V8SX22"/>
<evidence type="ECO:0000256" key="5">
    <source>
        <dbReference type="PIRSR" id="PIRSR001221-1"/>
    </source>
</evidence>
<dbReference type="GO" id="GO:0004040">
    <property type="term" value="F:amidase activity"/>
    <property type="evidence" value="ECO:0007669"/>
    <property type="project" value="UniProtKB-EC"/>
</dbReference>
<keyword evidence="4" id="KW-0378">Hydrolase</keyword>
<evidence type="ECO:0000256" key="1">
    <source>
        <dbReference type="ARBA" id="ARBA00001311"/>
    </source>
</evidence>
<evidence type="ECO:0000259" key="7">
    <source>
        <dbReference type="Pfam" id="PF01425"/>
    </source>
</evidence>
<dbReference type="OrthoDB" id="6428749at2759"/>
<feature type="domain" description="Amidase" evidence="7">
    <location>
        <begin position="77"/>
        <end position="522"/>
    </location>
</feature>
<dbReference type="PANTHER" id="PTHR46072">
    <property type="entry name" value="AMIDASE-RELATED-RELATED"/>
    <property type="match status" value="1"/>
</dbReference>
<dbReference type="Pfam" id="PF01425">
    <property type="entry name" value="Amidase"/>
    <property type="match status" value="1"/>
</dbReference>